<reference evidence="1 2" key="1">
    <citation type="journal article" date="2019" name="Int. J. Syst. Evol. Microbiol.">
        <title>The Global Catalogue of Microorganisms (GCM) 10K type strain sequencing project: providing services to taxonomists for standard genome sequencing and annotation.</title>
        <authorList>
            <consortium name="The Broad Institute Genomics Platform"/>
            <consortium name="The Broad Institute Genome Sequencing Center for Infectious Disease"/>
            <person name="Wu L."/>
            <person name="Ma J."/>
        </authorList>
    </citation>
    <scope>NUCLEOTIDE SEQUENCE [LARGE SCALE GENOMIC DNA]</scope>
    <source>
        <strain evidence="1 2">JCM 10696</strain>
    </source>
</reference>
<keyword evidence="2" id="KW-1185">Reference proteome</keyword>
<dbReference type="Proteomes" id="UP001500665">
    <property type="component" value="Unassembled WGS sequence"/>
</dbReference>
<dbReference type="NCBIfam" id="TIGR01681">
    <property type="entry name" value="HAD-SF-IIIC"/>
    <property type="match status" value="1"/>
</dbReference>
<dbReference type="RefSeq" id="WP_344241727.1">
    <property type="nucleotide sequence ID" value="NZ_BAAAHH010000012.1"/>
</dbReference>
<dbReference type="Gene3D" id="3.40.50.1000">
    <property type="entry name" value="HAD superfamily/HAD-like"/>
    <property type="match status" value="1"/>
</dbReference>
<accession>A0ABN1R6U2</accession>
<comment type="caution">
    <text evidence="1">The sequence shown here is derived from an EMBL/GenBank/DDBJ whole genome shotgun (WGS) entry which is preliminary data.</text>
</comment>
<sequence>MSGRERLRELRRSGLLAEHYDEVAALLAAMPPEERARSARLLAGVDAEAVARRHPGLRRVKAVVTGHGTLEALRTALTGELARHGLLPEVELTGYGTSVAELGDPGSSLYAAGAELTVCVLDHTAVLDEVPVPFDTEDVARVLREKLALWRDLAAVFARTSGGTLVFNTIPLPRAWQVRLLDHPSRARLGALWREANAGLLRLGEDEPRVTVLDLDPLLFDAPGPHDPRLEVYAGTHLSEAVLGAYAAELAHLVRAGAGRGKKVLALDLDHTLWGGVLGDDGVEGLEVAHTPRGEAFRAFQTLVKQLQSQGVLLAAVSKNDPETVLAALRGHPDLVLREEDFVAVLAGWKPKAESLRTLAAELNLGLDAVVFADDSAHECAAVAAELPEVTVLHLAGDPALHVRTLLADGWFTATGITSEDRRRTLLYRQESARAEFLSAAGSAADFLAGLGVEVSLASAGEADLPRLAQLTLRTNQFNLTTERLSVEEVRARAADPARRVLAISSADRFGGNGVVGALFLRAGPGPVLVVENMLLSCRVFARGIEQACLSAVLEAARAAGYRTVRGEYRPTAKNAKVGDLYPHYGFTSAEPGEHGTVHFHDLASVVAVPGHLSLTAGEGLVPPPLTT</sequence>
<dbReference type="InterPro" id="IPR010037">
    <property type="entry name" value="FkbH_domain"/>
</dbReference>
<dbReference type="SUPFAM" id="SSF56784">
    <property type="entry name" value="HAD-like"/>
    <property type="match status" value="1"/>
</dbReference>
<evidence type="ECO:0000313" key="2">
    <source>
        <dbReference type="Proteomes" id="UP001500665"/>
    </source>
</evidence>
<protein>
    <submittedName>
        <fullName evidence="1">HAD-IIIC family phosphatase</fullName>
    </submittedName>
</protein>
<dbReference type="SUPFAM" id="SSF55729">
    <property type="entry name" value="Acyl-CoA N-acyltransferases (Nat)"/>
    <property type="match status" value="1"/>
</dbReference>
<dbReference type="InterPro" id="IPR023214">
    <property type="entry name" value="HAD_sf"/>
</dbReference>
<dbReference type="InterPro" id="IPR036412">
    <property type="entry name" value="HAD-like_sf"/>
</dbReference>
<dbReference type="EMBL" id="BAAAHH010000012">
    <property type="protein sequence ID" value="GAA0952499.1"/>
    <property type="molecule type" value="Genomic_DNA"/>
</dbReference>
<dbReference type="Gene3D" id="3.40.50.1110">
    <property type="entry name" value="SGNH hydrolase"/>
    <property type="match status" value="1"/>
</dbReference>
<name>A0ABN1R6U2_9ACTN</name>
<dbReference type="InterPro" id="IPR010033">
    <property type="entry name" value="HAD_SF_ppase_IIIC"/>
</dbReference>
<gene>
    <name evidence="1" type="ORF">GCM10009550_33320</name>
</gene>
<organism evidence="1 2">
    <name type="scientific">Actinocorallia libanotica</name>
    <dbReference type="NCBI Taxonomy" id="46162"/>
    <lineage>
        <taxon>Bacteria</taxon>
        <taxon>Bacillati</taxon>
        <taxon>Actinomycetota</taxon>
        <taxon>Actinomycetes</taxon>
        <taxon>Streptosporangiales</taxon>
        <taxon>Thermomonosporaceae</taxon>
        <taxon>Actinocorallia</taxon>
    </lineage>
</organism>
<dbReference type="InterPro" id="IPR016181">
    <property type="entry name" value="Acyl_CoA_acyltransferase"/>
</dbReference>
<dbReference type="Gene3D" id="3.40.630.30">
    <property type="match status" value="1"/>
</dbReference>
<dbReference type="InterPro" id="IPR036514">
    <property type="entry name" value="SGNH_hydro_sf"/>
</dbReference>
<proteinExistence type="predicted"/>
<dbReference type="NCBIfam" id="TIGR01686">
    <property type="entry name" value="FkbH"/>
    <property type="match status" value="1"/>
</dbReference>
<evidence type="ECO:0000313" key="1">
    <source>
        <dbReference type="EMBL" id="GAA0952499.1"/>
    </source>
</evidence>